<protein>
    <submittedName>
        <fullName evidence="1">Uncharacterized protein</fullName>
    </submittedName>
</protein>
<reference evidence="1" key="1">
    <citation type="submission" date="2013-02" db="EMBL/GenBank/DDBJ databases">
        <title>Comparative genomics of Borrelia species.</title>
        <authorList>
            <person name="Schwan T.G."/>
            <person name="Raffel S.J."/>
            <person name="Porcella S.F."/>
        </authorList>
    </citation>
    <scope>NUCLEOTIDE SEQUENCE</scope>
    <source>
        <strain evidence="1">FR64b</strain>
        <plasmid evidence="1">unnamed</plasmid>
    </source>
</reference>
<dbReference type="EMBL" id="CP004234">
    <property type="protein sequence ID" value="AHH05780.1"/>
    <property type="molecule type" value="Genomic_DNA"/>
</dbReference>
<name>W5SFX2_9SPIR</name>
<accession>W5SFX2</accession>
<sequence>MITQEIIQNVINKYPGFSEYLLRNILKRYSKAKK</sequence>
<organism evidence="1">
    <name type="scientific">Borrelia miyamotoi FR64b</name>
    <dbReference type="NCBI Taxonomy" id="1292392"/>
    <lineage>
        <taxon>Bacteria</taxon>
        <taxon>Pseudomonadati</taxon>
        <taxon>Spirochaetota</taxon>
        <taxon>Spirochaetia</taxon>
        <taxon>Spirochaetales</taxon>
        <taxon>Borreliaceae</taxon>
        <taxon>Borrelia</taxon>
    </lineage>
</organism>
<proteinExistence type="predicted"/>
<evidence type="ECO:0000313" key="1">
    <source>
        <dbReference type="EMBL" id="AHH05780.1"/>
    </source>
</evidence>
<dbReference type="HOGENOM" id="CLU_3372445_0_0_12"/>
<dbReference type="AlphaFoldDB" id="W5SFX2"/>
<geneLocation type="plasmid" evidence="1">
    <name>unnamed</name>
</geneLocation>
<gene>
    <name evidence="1" type="ORF">BOM_1237</name>
</gene>
<keyword evidence="1" id="KW-0614">Plasmid</keyword>